<comment type="caution">
    <text evidence="2">The sequence shown here is derived from an EMBL/GenBank/DDBJ whole genome shotgun (WGS) entry which is preliminary data.</text>
</comment>
<reference evidence="2 3" key="1">
    <citation type="submission" date="2018-08" db="EMBL/GenBank/DDBJ databases">
        <title>A genome reference for cultivated species of the human gut microbiota.</title>
        <authorList>
            <person name="Zou Y."/>
            <person name="Xue W."/>
            <person name="Luo G."/>
        </authorList>
    </citation>
    <scope>NUCLEOTIDE SEQUENCE [LARGE SCALE GENOMIC DNA]</scope>
    <source>
        <strain evidence="2 3">AM37-3BH</strain>
    </source>
</reference>
<proteinExistence type="predicted"/>
<dbReference type="RefSeq" id="WP_147345964.1">
    <property type="nucleotide sequence ID" value="NZ_QRKY01000051.1"/>
</dbReference>
<evidence type="ECO:0000313" key="2">
    <source>
        <dbReference type="EMBL" id="RHC09016.1"/>
    </source>
</evidence>
<sequence length="144" mass="16565">MNEFRRLINRKVVIGFIALLVINVSLYVYQQTKGAGLKELRFETVQRQWCVDYYGDYDIEAAINAVNSDIEGILSYRKADKQGTVVESEVQADAETGEESDVQIGAETEVLEKYKALSEREQLLFLTVLRDIESQLEYIKKYPE</sequence>
<protein>
    <submittedName>
        <fullName evidence="2">Uncharacterized protein</fullName>
    </submittedName>
</protein>
<dbReference type="EMBL" id="QSHM01000051">
    <property type="protein sequence ID" value="RHC09016.1"/>
    <property type="molecule type" value="Genomic_DNA"/>
</dbReference>
<feature type="transmembrane region" description="Helical" evidence="1">
    <location>
        <begin position="12"/>
        <end position="29"/>
    </location>
</feature>
<dbReference type="Proteomes" id="UP000285844">
    <property type="component" value="Unassembled WGS sequence"/>
</dbReference>
<keyword evidence="1" id="KW-0472">Membrane</keyword>
<name>A0A413YLU4_9FIRM</name>
<feature type="non-terminal residue" evidence="2">
    <location>
        <position position="144"/>
    </location>
</feature>
<keyword evidence="1" id="KW-0812">Transmembrane</keyword>
<dbReference type="AlphaFoldDB" id="A0A413YLU4"/>
<gene>
    <name evidence="2" type="ORF">DW858_15125</name>
</gene>
<evidence type="ECO:0000256" key="1">
    <source>
        <dbReference type="SAM" id="Phobius"/>
    </source>
</evidence>
<accession>A0A413YLU4</accession>
<keyword evidence="1" id="KW-1133">Transmembrane helix</keyword>
<evidence type="ECO:0000313" key="3">
    <source>
        <dbReference type="Proteomes" id="UP000285844"/>
    </source>
</evidence>
<organism evidence="2 3">
    <name type="scientific">Lachnospira eligens</name>
    <dbReference type="NCBI Taxonomy" id="39485"/>
    <lineage>
        <taxon>Bacteria</taxon>
        <taxon>Bacillati</taxon>
        <taxon>Bacillota</taxon>
        <taxon>Clostridia</taxon>
        <taxon>Lachnospirales</taxon>
        <taxon>Lachnospiraceae</taxon>
        <taxon>Lachnospira</taxon>
    </lineage>
</organism>